<organism evidence="2 3">
    <name type="scientific">Limnochorda pilosa</name>
    <dbReference type="NCBI Taxonomy" id="1555112"/>
    <lineage>
        <taxon>Bacteria</taxon>
        <taxon>Bacillati</taxon>
        <taxon>Bacillota</taxon>
        <taxon>Limnochordia</taxon>
        <taxon>Limnochordales</taxon>
        <taxon>Limnochordaceae</taxon>
        <taxon>Limnochorda</taxon>
    </lineage>
</organism>
<dbReference type="Pfam" id="PF01476">
    <property type="entry name" value="LysM"/>
    <property type="match status" value="2"/>
</dbReference>
<feature type="domain" description="LysM" evidence="1">
    <location>
        <begin position="106"/>
        <end position="149"/>
    </location>
</feature>
<evidence type="ECO:0000313" key="2">
    <source>
        <dbReference type="EMBL" id="BAS28535.1"/>
    </source>
</evidence>
<feature type="domain" description="LysM" evidence="1">
    <location>
        <begin position="153"/>
        <end position="197"/>
    </location>
</feature>
<proteinExistence type="predicted"/>
<reference evidence="3" key="2">
    <citation type="journal article" date="2016" name="Int. J. Syst. Evol. Microbiol.">
        <title>Complete genome sequence and cell structure of Limnochorda pilosa, a Gram-negative spore-former within the phylum Firmicutes.</title>
        <authorList>
            <person name="Watanabe M."/>
            <person name="Kojima H."/>
            <person name="Fukui M."/>
        </authorList>
    </citation>
    <scope>NUCLEOTIDE SEQUENCE [LARGE SCALE GENOMIC DNA]</scope>
    <source>
        <strain evidence="3">HC45</strain>
    </source>
</reference>
<evidence type="ECO:0000259" key="1">
    <source>
        <dbReference type="PROSITE" id="PS51782"/>
    </source>
</evidence>
<dbReference type="InterPro" id="IPR018392">
    <property type="entry name" value="LysM"/>
</dbReference>
<dbReference type="STRING" id="1555112.LIP_2705"/>
<name>A0A0K2SN44_LIMPI</name>
<dbReference type="Pfam" id="PF01471">
    <property type="entry name" value="PG_binding_1"/>
    <property type="match status" value="1"/>
</dbReference>
<dbReference type="Proteomes" id="UP000065807">
    <property type="component" value="Chromosome"/>
</dbReference>
<reference evidence="3" key="1">
    <citation type="submission" date="2015-07" db="EMBL/GenBank/DDBJ databases">
        <title>Complete genome sequence and phylogenetic analysis of Limnochorda pilosa.</title>
        <authorList>
            <person name="Watanabe M."/>
            <person name="Kojima H."/>
            <person name="Fukui M."/>
        </authorList>
    </citation>
    <scope>NUCLEOTIDE SEQUENCE [LARGE SCALE GENOMIC DNA]</scope>
    <source>
        <strain evidence="3">HC45</strain>
    </source>
</reference>
<dbReference type="CDD" id="cd00118">
    <property type="entry name" value="LysM"/>
    <property type="match status" value="2"/>
</dbReference>
<dbReference type="InterPro" id="IPR036365">
    <property type="entry name" value="PGBD-like_sf"/>
</dbReference>
<dbReference type="SUPFAM" id="SSF47090">
    <property type="entry name" value="PGBD-like"/>
    <property type="match status" value="1"/>
</dbReference>
<evidence type="ECO:0000313" key="3">
    <source>
        <dbReference type="Proteomes" id="UP000065807"/>
    </source>
</evidence>
<dbReference type="PANTHER" id="PTHR33734">
    <property type="entry name" value="LYSM DOMAIN-CONTAINING GPI-ANCHORED PROTEIN 2"/>
    <property type="match status" value="1"/>
</dbReference>
<dbReference type="Gene3D" id="1.10.101.10">
    <property type="entry name" value="PGBD-like superfamily/PGBD"/>
    <property type="match status" value="1"/>
</dbReference>
<dbReference type="InterPro" id="IPR002477">
    <property type="entry name" value="Peptidoglycan-bd-like"/>
</dbReference>
<sequence>MGPRGLSRVLLALLVVVGLVLLASPAEVEAQGTLGLRTLKPGMWGEDVFELQRLLIRVGFNQPVTGNYGETTTASVRRLQRYGGLAADGVAGPATVELLRQMAERPRYRVQPGDTLYDLSLRFGVSMTRLVDVNLLGHTTLRPGQELVIPDHWIYPVRRGDTLSGIANRFGVSVDSLLRTNRLDDDGPLSLGERLWIPLPDW</sequence>
<dbReference type="SUPFAM" id="SSF54106">
    <property type="entry name" value="LysM domain"/>
    <property type="match status" value="2"/>
</dbReference>
<gene>
    <name evidence="2" type="ORF">LIP_2705</name>
</gene>
<accession>A0A0K2SN44</accession>
<protein>
    <recommendedName>
        <fullName evidence="1">LysM domain-containing protein</fullName>
    </recommendedName>
</protein>
<dbReference type="AlphaFoldDB" id="A0A0K2SN44"/>
<dbReference type="EMBL" id="AP014924">
    <property type="protein sequence ID" value="BAS28535.1"/>
    <property type="molecule type" value="Genomic_DNA"/>
</dbReference>
<dbReference type="InterPro" id="IPR036779">
    <property type="entry name" value="LysM_dom_sf"/>
</dbReference>
<dbReference type="PANTHER" id="PTHR33734:SF22">
    <property type="entry name" value="MEMBRANE-BOUND LYTIC MUREIN TRANSGLYCOSYLASE D"/>
    <property type="match status" value="1"/>
</dbReference>
<dbReference type="PROSITE" id="PS51782">
    <property type="entry name" value="LYSM"/>
    <property type="match status" value="2"/>
</dbReference>
<dbReference type="Gene3D" id="3.10.350.10">
    <property type="entry name" value="LysM domain"/>
    <property type="match status" value="2"/>
</dbReference>
<dbReference type="SMART" id="SM00257">
    <property type="entry name" value="LysM"/>
    <property type="match status" value="2"/>
</dbReference>
<dbReference type="InterPro" id="IPR036366">
    <property type="entry name" value="PGBDSf"/>
</dbReference>
<dbReference type="KEGG" id="lpil:LIP_2705"/>
<keyword evidence="3" id="KW-1185">Reference proteome</keyword>